<dbReference type="RefSeq" id="WP_405311967.1">
    <property type="nucleotide sequence ID" value="NZ_CP088155.1"/>
</dbReference>
<dbReference type="Proteomes" id="UP001622612">
    <property type="component" value="Chromosome"/>
</dbReference>
<organism evidence="1 2">
    <name type="scientific">Metamycoplasma faucium</name>
    <dbReference type="NCBI Taxonomy" id="56142"/>
    <lineage>
        <taxon>Bacteria</taxon>
        <taxon>Bacillati</taxon>
        <taxon>Mycoplasmatota</taxon>
        <taxon>Mycoplasmoidales</taxon>
        <taxon>Metamycoplasmataceae</taxon>
        <taxon>Metamycoplasma</taxon>
    </lineage>
</organism>
<gene>
    <name evidence="1" type="ORF">LQ356_01135</name>
</gene>
<name>A0ABZ2TM14_9BACT</name>
<dbReference type="EMBL" id="CP088155">
    <property type="protein sequence ID" value="WYM97490.1"/>
    <property type="molecule type" value="Genomic_DNA"/>
</dbReference>
<evidence type="ECO:0000313" key="1">
    <source>
        <dbReference type="EMBL" id="WYM97490.1"/>
    </source>
</evidence>
<keyword evidence="2" id="KW-1185">Reference proteome</keyword>
<evidence type="ECO:0000313" key="2">
    <source>
        <dbReference type="Proteomes" id="UP001622612"/>
    </source>
</evidence>
<protein>
    <submittedName>
        <fullName evidence="1">Uncharacterized protein</fullName>
    </submittedName>
</protein>
<reference evidence="1" key="1">
    <citation type="submission" date="2021-11" db="EMBL/GenBank/DDBJ databases">
        <title>The first genome sequence of unculturable Mycoplasma faucium obtained by de novo assembly of metagenomic reads.</title>
        <authorList>
            <person name="Sabat A.J."/>
            <person name="Bathoorn E."/>
            <person name="Akkerboom V."/>
            <person name="Friedrich A.W."/>
        </authorList>
    </citation>
    <scope>NUCLEOTIDE SEQUENCE [LARGE SCALE GENOMIC DNA]</scope>
    <source>
        <strain evidence="1">UMCG-MFM1</strain>
    </source>
</reference>
<proteinExistence type="predicted"/>
<accession>A0ABZ2TM14</accession>
<sequence>MINTDYIQQYNEETKDVFTIENFKKYGEILLKGKNLTQEEINFLLNFSNKINQFNNEINRKSTKNTIRTKSSREKYFENDKYFELNNAIAWMKKFLQNKNNDKKQSESSYSLYSSYVQNVNLSNEEIQEYYDKEKFFSFIDDYEFKEIIENGYKYVLNSIFKNLEGYKSFVEWWSEHITENIIKNIYIPEEQTGIPQIDTILNIGKAIVAAGIIFDLILKYFLQDFENIKTEITELGFLQNKKENLVYIRNRYYRIWWNLKNKTSRWFWGYWRVRRNSYWMYEKINDLFATAIKRYWDNFLAWQNHY</sequence>